<dbReference type="SUPFAM" id="SSF53901">
    <property type="entry name" value="Thiolase-like"/>
    <property type="match status" value="2"/>
</dbReference>
<dbReference type="GO" id="GO:0006633">
    <property type="term" value="P:fatty acid biosynthetic process"/>
    <property type="evidence" value="ECO:0007669"/>
    <property type="project" value="TreeGrafter"/>
</dbReference>
<dbReference type="InterPro" id="IPR014031">
    <property type="entry name" value="Ketoacyl_synth_C"/>
</dbReference>
<feature type="domain" description="Ketosynthase family 3 (KS3)" evidence="4">
    <location>
        <begin position="1"/>
        <end position="402"/>
    </location>
</feature>
<dbReference type="RefSeq" id="WP_227118357.1">
    <property type="nucleotide sequence ID" value="NZ_LT598928.1"/>
</dbReference>
<dbReference type="EMBL" id="FLUP01000002">
    <property type="protein sequence ID" value="SBW12367.1"/>
    <property type="molecule type" value="Genomic_DNA"/>
</dbReference>
<dbReference type="InterPro" id="IPR016039">
    <property type="entry name" value="Thiolase-like"/>
</dbReference>
<keyword evidence="2 3" id="KW-0808">Transferase</keyword>
<evidence type="ECO:0000313" key="5">
    <source>
        <dbReference type="EMBL" id="SBW12367.1"/>
    </source>
</evidence>
<name>A0A212KL36_9BACT</name>
<gene>
    <name evidence="5" type="primary">fabF</name>
    <name evidence="5" type="ORF">KM92DES2_20461</name>
</gene>
<evidence type="ECO:0000256" key="3">
    <source>
        <dbReference type="RuleBase" id="RU003694"/>
    </source>
</evidence>
<proteinExistence type="inferred from homology"/>
<dbReference type="InterPro" id="IPR000794">
    <property type="entry name" value="Beta-ketoacyl_synthase"/>
</dbReference>
<dbReference type="GO" id="GO:0004315">
    <property type="term" value="F:3-oxoacyl-[acyl-carrier-protein] synthase activity"/>
    <property type="evidence" value="ECO:0007669"/>
    <property type="project" value="TreeGrafter"/>
</dbReference>
<reference evidence="5" key="1">
    <citation type="submission" date="2016-04" db="EMBL/GenBank/DDBJ databases">
        <authorList>
            <person name="Evans L.H."/>
            <person name="Alamgir A."/>
            <person name="Owens N."/>
            <person name="Weber N.D."/>
            <person name="Virtaneva K."/>
            <person name="Barbian K."/>
            <person name="Babar A."/>
            <person name="Rosenke K."/>
        </authorList>
    </citation>
    <scope>NUCLEOTIDE SEQUENCE</scope>
    <source>
        <strain evidence="5">92-2</strain>
    </source>
</reference>
<dbReference type="AlphaFoldDB" id="A0A212KL36"/>
<dbReference type="InterPro" id="IPR020841">
    <property type="entry name" value="PKS_Beta-ketoAc_synthase_dom"/>
</dbReference>
<dbReference type="SMART" id="SM00825">
    <property type="entry name" value="PKS_KS"/>
    <property type="match status" value="1"/>
</dbReference>
<dbReference type="Gene3D" id="3.40.47.10">
    <property type="match status" value="2"/>
</dbReference>
<evidence type="ECO:0000256" key="2">
    <source>
        <dbReference type="ARBA" id="ARBA00022679"/>
    </source>
</evidence>
<evidence type="ECO:0000256" key="1">
    <source>
        <dbReference type="ARBA" id="ARBA00008467"/>
    </source>
</evidence>
<organism evidence="5">
    <name type="scientific">uncultured Desulfovibrio sp</name>
    <dbReference type="NCBI Taxonomy" id="167968"/>
    <lineage>
        <taxon>Bacteria</taxon>
        <taxon>Pseudomonadati</taxon>
        <taxon>Thermodesulfobacteriota</taxon>
        <taxon>Desulfovibrionia</taxon>
        <taxon>Desulfovibrionales</taxon>
        <taxon>Desulfovibrionaceae</taxon>
        <taxon>Desulfovibrio</taxon>
        <taxon>environmental samples</taxon>
    </lineage>
</organism>
<comment type="similarity">
    <text evidence="1 3">Belongs to the thiolase-like superfamily. Beta-ketoacyl-ACP synthases family.</text>
</comment>
<accession>A0A212KL36</accession>
<dbReference type="CDD" id="cd00834">
    <property type="entry name" value="KAS_I_II"/>
    <property type="match status" value="1"/>
</dbReference>
<dbReference type="Pfam" id="PF00109">
    <property type="entry name" value="ketoacyl-synt"/>
    <property type="match status" value="1"/>
</dbReference>
<dbReference type="Pfam" id="PF02801">
    <property type="entry name" value="Ketoacyl-synt_C"/>
    <property type="match status" value="1"/>
</dbReference>
<protein>
    <submittedName>
        <fullName evidence="5">3-oxoacyl-(Acyl carrier protein) synthase II</fullName>
    </submittedName>
</protein>
<dbReference type="PROSITE" id="PS52004">
    <property type="entry name" value="KS3_2"/>
    <property type="match status" value="1"/>
</dbReference>
<sequence length="405" mass="41053">MQHGSGVVVTGMACLCAAGDSPAAVLDGLQSGRGGLVAASVLDSRALPYPFFGLAEKHFPGGRKHSAQDTLTLARAVCHSALAEAALPQHLLLEAGIVLGTTAGSASHFLESYAASRGTTPEQVAESASPTCSCALGADRDDYFSANLALEMDVEAHGPRLTVTDACTSGADAIGLAMDLITTGQCQCVLCGGADALSLVPHTGFARLMIYSDQPCRPFDRDRKGLNLGEGAAALVLESAEHARARNAAVLGHVLGYGNASDAHHFTAPHPEGRGLAFAIGSALEQAGLTAADMAFVNAHGTSTRENDKVEGRLLRTLLPGVPVWASKGGTGHTLGAAGALEAVLTLAALRNGTVPASPGFFTIDPEIGFAPTQSALAVSSPFALSTSLGFGGGNAALVLGRVKP</sequence>
<dbReference type="PANTHER" id="PTHR11712:SF347">
    <property type="entry name" value="BETA KETOACYL-ACYL CARRIER PROTEIN SYNTHASE"/>
    <property type="match status" value="1"/>
</dbReference>
<evidence type="ECO:0000259" key="4">
    <source>
        <dbReference type="PROSITE" id="PS52004"/>
    </source>
</evidence>
<dbReference type="PANTHER" id="PTHR11712">
    <property type="entry name" value="POLYKETIDE SYNTHASE-RELATED"/>
    <property type="match status" value="1"/>
</dbReference>
<dbReference type="InterPro" id="IPR014030">
    <property type="entry name" value="Ketoacyl_synth_N"/>
</dbReference>